<keyword evidence="2" id="KW-0732">Signal</keyword>
<evidence type="ECO:0000256" key="2">
    <source>
        <dbReference type="SAM" id="SignalP"/>
    </source>
</evidence>
<reference evidence="4" key="1">
    <citation type="journal article" date="2018" name="Nat. Microbiol.">
        <title>Leveraging single-cell genomics to expand the fungal tree of life.</title>
        <authorList>
            <person name="Ahrendt S.R."/>
            <person name="Quandt C.A."/>
            <person name="Ciobanu D."/>
            <person name="Clum A."/>
            <person name="Salamov A."/>
            <person name="Andreopoulos B."/>
            <person name="Cheng J.F."/>
            <person name="Woyke T."/>
            <person name="Pelin A."/>
            <person name="Henrissat B."/>
            <person name="Reynolds N.K."/>
            <person name="Benny G.L."/>
            <person name="Smith M.E."/>
            <person name="James T.Y."/>
            <person name="Grigoriev I.V."/>
        </authorList>
    </citation>
    <scope>NUCLEOTIDE SEQUENCE [LARGE SCALE GENOMIC DNA]</scope>
    <source>
        <strain evidence="4">RSA 468</strain>
    </source>
</reference>
<dbReference type="EMBL" id="ML002454">
    <property type="protein sequence ID" value="RKP37727.1"/>
    <property type="molecule type" value="Genomic_DNA"/>
</dbReference>
<evidence type="ECO:0000313" key="3">
    <source>
        <dbReference type="EMBL" id="RKP37727.1"/>
    </source>
</evidence>
<protein>
    <submittedName>
        <fullName evidence="3">Uncharacterized protein</fullName>
    </submittedName>
</protein>
<sequence length="171" mass="18196">MKFTTSLLALVTISVYAQVIATSIPIVTTNSPTYPLVRCFNQLHVTIHQLVRRTPQNEQTSGSPSTGPSNTPIQQPTGKANQQLQKRQVSATKAPPPSKFPIPSRKPAAEPKISSPLKIPVPVKKPSATSPPSKQPANGSAATGQGRRTTKPSTSPSPKPMFVGIKYPGNK</sequence>
<dbReference type="Proteomes" id="UP000268162">
    <property type="component" value="Unassembled WGS sequence"/>
</dbReference>
<evidence type="ECO:0000256" key="1">
    <source>
        <dbReference type="SAM" id="MobiDB-lite"/>
    </source>
</evidence>
<feature type="compositionally biased region" description="Polar residues" evidence="1">
    <location>
        <begin position="127"/>
        <end position="147"/>
    </location>
</feature>
<feature type="compositionally biased region" description="Polar residues" evidence="1">
    <location>
        <begin position="70"/>
        <end position="91"/>
    </location>
</feature>
<feature type="signal peptide" evidence="2">
    <location>
        <begin position="1"/>
        <end position="17"/>
    </location>
</feature>
<feature type="compositionally biased region" description="Low complexity" evidence="1">
    <location>
        <begin position="60"/>
        <end position="69"/>
    </location>
</feature>
<proteinExistence type="predicted"/>
<name>A0A4P9ZVV2_9FUNG</name>
<organism evidence="3 4">
    <name type="scientific">Dimargaris cristalligena</name>
    <dbReference type="NCBI Taxonomy" id="215637"/>
    <lineage>
        <taxon>Eukaryota</taxon>
        <taxon>Fungi</taxon>
        <taxon>Fungi incertae sedis</taxon>
        <taxon>Zoopagomycota</taxon>
        <taxon>Kickxellomycotina</taxon>
        <taxon>Dimargaritomycetes</taxon>
        <taxon>Dimargaritales</taxon>
        <taxon>Dimargaritaceae</taxon>
        <taxon>Dimargaris</taxon>
    </lineage>
</organism>
<keyword evidence="4" id="KW-1185">Reference proteome</keyword>
<accession>A0A4P9ZVV2</accession>
<feature type="chain" id="PRO_5020861889" evidence="2">
    <location>
        <begin position="18"/>
        <end position="171"/>
    </location>
</feature>
<gene>
    <name evidence="3" type="ORF">BJ085DRAFT_38156</name>
</gene>
<evidence type="ECO:0000313" key="4">
    <source>
        <dbReference type="Proteomes" id="UP000268162"/>
    </source>
</evidence>
<dbReference type="AlphaFoldDB" id="A0A4P9ZVV2"/>
<feature type="region of interest" description="Disordered" evidence="1">
    <location>
        <begin position="53"/>
        <end position="171"/>
    </location>
</feature>